<protein>
    <submittedName>
        <fullName evidence="4">Uncharacterized protein</fullName>
    </submittedName>
</protein>
<dbReference type="EMBL" id="CP092622">
    <property type="protein sequence ID" value="UMM23354.1"/>
    <property type="molecule type" value="Genomic_DNA"/>
</dbReference>
<dbReference type="KEGG" id="cbr:CBG_18049"/>
<sequence length="287" mass="32331">MDIFNILISHYMTFLLFFLINILMTICGRKSRRPPVKPSIQEPQQPASDPNYDETQENIQTVDVQEDPLANVRLLTPTLPGGCTDENAAKEAATRHKTNQYFPKLQLQSRRIVNTTSKEELKSMVDALPPHPPQRYRTEIREPAVDKRKEKWKNAHVHWSDTGLVFVIRSHDPCRSKDDVGGDTIDSPSKEDQESTKINSEMPMSDKKEKSKQKTPRKSKEKTPAPLPQSSKRGSQKERKLAPTQEETVKSDNRTPNQATPRTPGIPSTPSSGGITTGPESLKSENL</sequence>
<evidence type="ECO:0000313" key="6">
    <source>
        <dbReference type="Proteomes" id="UP000829354"/>
    </source>
</evidence>
<organism evidence="4 6">
    <name type="scientific">Caenorhabditis briggsae</name>
    <dbReference type="NCBI Taxonomy" id="6238"/>
    <lineage>
        <taxon>Eukaryota</taxon>
        <taxon>Metazoa</taxon>
        <taxon>Ecdysozoa</taxon>
        <taxon>Nematoda</taxon>
        <taxon>Chromadorea</taxon>
        <taxon>Rhabditida</taxon>
        <taxon>Rhabditina</taxon>
        <taxon>Rhabditomorpha</taxon>
        <taxon>Rhabditoidea</taxon>
        <taxon>Rhabditidae</taxon>
        <taxon>Peloderinae</taxon>
        <taxon>Caenorhabditis</taxon>
    </lineage>
</organism>
<evidence type="ECO:0000256" key="1">
    <source>
        <dbReference type="SAM" id="MobiDB-lite"/>
    </source>
</evidence>
<dbReference type="AlphaFoldDB" id="A0AAE9EGP2"/>
<feature type="compositionally biased region" description="Polar residues" evidence="1">
    <location>
        <begin position="254"/>
        <end position="274"/>
    </location>
</feature>
<reference evidence="3 5" key="2">
    <citation type="submission" date="2022-05" db="EMBL/GenBank/DDBJ databases">
        <title>Chromosome-level reference genomes for two strains of Caenorhabditis briggsae: an improved platform for comparative genomics.</title>
        <authorList>
            <person name="Stevens L."/>
            <person name="Andersen E.C."/>
        </authorList>
    </citation>
    <scope>NUCLEOTIDE SEQUENCE [LARGE SCALE GENOMIC DNA]</scope>
    <source>
        <strain evidence="3">QX1410_ONT</strain>
        <tissue evidence="3">Whole-organism</tissue>
    </source>
</reference>
<evidence type="ECO:0000313" key="5">
    <source>
        <dbReference type="Proteomes" id="UP000827892"/>
    </source>
</evidence>
<feature type="compositionally biased region" description="Basic and acidic residues" evidence="1">
    <location>
        <begin position="235"/>
        <end position="253"/>
    </location>
</feature>
<keyword evidence="6" id="KW-1185">Reference proteome</keyword>
<accession>A0AAE9EGP2</accession>
<proteinExistence type="predicted"/>
<keyword evidence="2" id="KW-0812">Transmembrane</keyword>
<gene>
    <name evidence="3" type="ORF">L3Y34_001257</name>
    <name evidence="4" type="ORF">L5515_004117</name>
</gene>
<evidence type="ECO:0000313" key="3">
    <source>
        <dbReference type="EMBL" id="ULU00693.1"/>
    </source>
</evidence>
<feature type="region of interest" description="Disordered" evidence="1">
    <location>
        <begin position="173"/>
        <end position="287"/>
    </location>
</feature>
<keyword evidence="2" id="KW-0472">Membrane</keyword>
<feature type="compositionally biased region" description="Basic residues" evidence="1">
    <location>
        <begin position="210"/>
        <end position="220"/>
    </location>
</feature>
<feature type="transmembrane region" description="Helical" evidence="2">
    <location>
        <begin position="6"/>
        <end position="27"/>
    </location>
</feature>
<dbReference type="EMBL" id="CP090893">
    <property type="protein sequence ID" value="ULU00693.1"/>
    <property type="molecule type" value="Genomic_DNA"/>
</dbReference>
<evidence type="ECO:0000313" key="4">
    <source>
        <dbReference type="EMBL" id="UMM23354.1"/>
    </source>
</evidence>
<evidence type="ECO:0000256" key="2">
    <source>
        <dbReference type="SAM" id="Phobius"/>
    </source>
</evidence>
<name>A0AAE9EGP2_CAEBR</name>
<dbReference type="Proteomes" id="UP000827892">
    <property type="component" value="Chromosome III"/>
</dbReference>
<dbReference type="OMA" id="INSEMPM"/>
<keyword evidence="2" id="KW-1133">Transmembrane helix</keyword>
<reference evidence="4 6" key="1">
    <citation type="submission" date="2022-04" db="EMBL/GenBank/DDBJ databases">
        <title>Chromosome-level reference genomes for two strains of Caenorhabditis briggsae: an improved platform for comparative genomics.</title>
        <authorList>
            <person name="Stevens L."/>
            <person name="Andersen E."/>
        </authorList>
    </citation>
    <scope>NUCLEOTIDE SEQUENCE [LARGE SCALE GENOMIC DNA]</scope>
    <source>
        <strain evidence="4">VX34</strain>
        <tissue evidence="4">Whole-organism</tissue>
    </source>
</reference>
<dbReference type="Proteomes" id="UP000829354">
    <property type="component" value="Chromosome III"/>
</dbReference>
<feature type="region of interest" description="Disordered" evidence="1">
    <location>
        <begin position="33"/>
        <end position="54"/>
    </location>
</feature>